<sequence>MFAIIVTEKGGEQRRLEFDKSEVTIGRVQGNDVILPKGNVSKRHARIVLKDGKFIIVDLKSTNGTYVNGRKITSPLVVKESDKIYIGDFIMGVEDAGARMPDAPPPPAAPAPSPSPAPSSGPNAMGGGGGYPSPPGPPPPAPAPRPPAPSAPAPAPHRPPAPPLAAPSPAPAPAAAPPMPEPLPAPGAQARPRVPAPGPGPLPAPRPVDKEPSAPAPAPQADRRSEPRLVGSGAVPRPSAPPASAAPSAAPAPQSTAPAPRPMPRQLDRGVRVAAPSEEDARRLDAQRTVLARLIPRLDIDAVPAERLREAEFGSQAQSAAADLIKTMAAAGELPEGVDHDALGREVLGEALGLGPLDGLLADDAVEEVIVDRHDRVLVRKGGSLGPAGCAFSSPEAVRRTVERLAASAGHSVSESAPVIDVRLRDGAQLTAAVPPVAVHGACFTLRKPSSAAQTPSLTSLVSDQAMSQPMADFLELCVSARRNLLVCGAGAEELVAALAAASPEGERIVSVEEVSALKLERSEWIALETRVGDGNGRSAVNLKTLLHSALRLRADRLVVGDLRGAEAYDLFGAMSAMADGTIVRAGGDGAWVALQRLAALAQTGAGGATAESVRQLMACAVDVVVHVARYADGVTRVAAISELAGAHGDSFDVRELFAFRGADSGFSAAGVVPTFFDDMAALGLSADAAMFRA</sequence>
<dbReference type="PROSITE" id="PS50006">
    <property type="entry name" value="FHA_DOMAIN"/>
    <property type="match status" value="1"/>
</dbReference>
<feature type="compositionally biased region" description="Pro residues" evidence="2">
    <location>
        <begin position="132"/>
        <end position="185"/>
    </location>
</feature>
<dbReference type="RefSeq" id="WP_012828565.1">
    <property type="nucleotide sequence ID" value="NC_013440.1"/>
</dbReference>
<dbReference type="Pfam" id="PF00437">
    <property type="entry name" value="T2SSE"/>
    <property type="match status" value="1"/>
</dbReference>
<dbReference type="STRING" id="502025.Hoch_3464"/>
<dbReference type="Gene3D" id="3.40.50.300">
    <property type="entry name" value="P-loop containing nucleotide triphosphate hydrolases"/>
    <property type="match status" value="1"/>
</dbReference>
<comment type="similarity">
    <text evidence="1">Belongs to the GSP E family.</text>
</comment>
<feature type="region of interest" description="Disordered" evidence="2">
    <location>
        <begin position="97"/>
        <end position="280"/>
    </location>
</feature>
<keyword evidence="5" id="KW-1185">Reference proteome</keyword>
<dbReference type="OrthoDB" id="9810761at2"/>
<dbReference type="eggNOG" id="COG4962">
    <property type="taxonomic scope" value="Bacteria"/>
</dbReference>
<proteinExistence type="inferred from homology"/>
<evidence type="ECO:0000256" key="1">
    <source>
        <dbReference type="ARBA" id="ARBA00006611"/>
    </source>
</evidence>
<dbReference type="AlphaFoldDB" id="D0LW34"/>
<evidence type="ECO:0000256" key="2">
    <source>
        <dbReference type="SAM" id="MobiDB-lite"/>
    </source>
</evidence>
<dbReference type="InterPro" id="IPR000253">
    <property type="entry name" value="FHA_dom"/>
</dbReference>
<dbReference type="SUPFAM" id="SSF52540">
    <property type="entry name" value="P-loop containing nucleoside triphosphate hydrolases"/>
    <property type="match status" value="1"/>
</dbReference>
<dbReference type="SMART" id="SM00240">
    <property type="entry name" value="FHA"/>
    <property type="match status" value="1"/>
</dbReference>
<evidence type="ECO:0000313" key="5">
    <source>
        <dbReference type="Proteomes" id="UP000001880"/>
    </source>
</evidence>
<evidence type="ECO:0000313" key="4">
    <source>
        <dbReference type="EMBL" id="ACY15966.1"/>
    </source>
</evidence>
<dbReference type="GO" id="GO:0016887">
    <property type="term" value="F:ATP hydrolysis activity"/>
    <property type="evidence" value="ECO:0007669"/>
    <property type="project" value="InterPro"/>
</dbReference>
<feature type="compositionally biased region" description="Pro residues" evidence="2">
    <location>
        <begin position="194"/>
        <end position="206"/>
    </location>
</feature>
<dbReference type="InterPro" id="IPR027417">
    <property type="entry name" value="P-loop_NTPase"/>
</dbReference>
<dbReference type="Gene3D" id="3.30.450.380">
    <property type="match status" value="1"/>
</dbReference>
<dbReference type="InterPro" id="IPR008984">
    <property type="entry name" value="SMAD_FHA_dom_sf"/>
</dbReference>
<feature type="domain" description="FHA" evidence="3">
    <location>
        <begin position="23"/>
        <end position="72"/>
    </location>
</feature>
<organism evidence="4 5">
    <name type="scientific">Haliangium ochraceum (strain DSM 14365 / JCM 11303 / SMP-2)</name>
    <dbReference type="NCBI Taxonomy" id="502025"/>
    <lineage>
        <taxon>Bacteria</taxon>
        <taxon>Pseudomonadati</taxon>
        <taxon>Myxococcota</taxon>
        <taxon>Polyangia</taxon>
        <taxon>Haliangiales</taxon>
        <taxon>Kofleriaceae</taxon>
        <taxon>Haliangium</taxon>
    </lineage>
</organism>
<accession>D0LW34</accession>
<dbReference type="PRINTS" id="PR01217">
    <property type="entry name" value="PRICHEXTENSN"/>
</dbReference>
<protein>
    <submittedName>
        <fullName evidence="4">FHA domain containing protein</fullName>
    </submittedName>
</protein>
<dbReference type="PANTHER" id="PTHR30486:SF6">
    <property type="entry name" value="TYPE IV PILUS RETRACTATION ATPASE PILT"/>
    <property type="match status" value="1"/>
</dbReference>
<dbReference type="CDD" id="cd00060">
    <property type="entry name" value="FHA"/>
    <property type="match status" value="1"/>
</dbReference>
<dbReference type="HOGENOM" id="CLU_005379_4_3_7"/>
<dbReference type="InterPro" id="IPR050921">
    <property type="entry name" value="T4SS_GSP_E_ATPase"/>
</dbReference>
<dbReference type="KEGG" id="hoh:Hoch_3464"/>
<feature type="compositionally biased region" description="Low complexity" evidence="2">
    <location>
        <begin position="234"/>
        <end position="258"/>
    </location>
</feature>
<evidence type="ECO:0000259" key="3">
    <source>
        <dbReference type="PROSITE" id="PS50006"/>
    </source>
</evidence>
<dbReference type="eggNOG" id="COG1716">
    <property type="taxonomic scope" value="Bacteria"/>
</dbReference>
<dbReference type="Pfam" id="PF00498">
    <property type="entry name" value="FHA"/>
    <property type="match status" value="1"/>
</dbReference>
<dbReference type="Proteomes" id="UP000001880">
    <property type="component" value="Chromosome"/>
</dbReference>
<dbReference type="PANTHER" id="PTHR30486">
    <property type="entry name" value="TWITCHING MOTILITY PROTEIN PILT"/>
    <property type="match status" value="1"/>
</dbReference>
<dbReference type="InterPro" id="IPR001482">
    <property type="entry name" value="T2SS/T4SS_dom"/>
</dbReference>
<feature type="compositionally biased region" description="Pro residues" evidence="2">
    <location>
        <begin position="102"/>
        <end position="119"/>
    </location>
</feature>
<dbReference type="SUPFAM" id="SSF49879">
    <property type="entry name" value="SMAD/FHA domain"/>
    <property type="match status" value="1"/>
</dbReference>
<dbReference type="Gene3D" id="2.60.200.20">
    <property type="match status" value="1"/>
</dbReference>
<gene>
    <name evidence="4" type="ordered locus">Hoch_3464</name>
</gene>
<dbReference type="EMBL" id="CP001804">
    <property type="protein sequence ID" value="ACY15966.1"/>
    <property type="molecule type" value="Genomic_DNA"/>
</dbReference>
<reference evidence="4 5" key="1">
    <citation type="journal article" date="2010" name="Stand. Genomic Sci.">
        <title>Complete genome sequence of Haliangium ochraceum type strain (SMP-2).</title>
        <authorList>
            <consortium name="US DOE Joint Genome Institute (JGI-PGF)"/>
            <person name="Ivanova N."/>
            <person name="Daum C."/>
            <person name="Lang E."/>
            <person name="Abt B."/>
            <person name="Kopitz M."/>
            <person name="Saunders E."/>
            <person name="Lapidus A."/>
            <person name="Lucas S."/>
            <person name="Glavina Del Rio T."/>
            <person name="Nolan M."/>
            <person name="Tice H."/>
            <person name="Copeland A."/>
            <person name="Cheng J.F."/>
            <person name="Chen F."/>
            <person name="Bruce D."/>
            <person name="Goodwin L."/>
            <person name="Pitluck S."/>
            <person name="Mavromatis K."/>
            <person name="Pati A."/>
            <person name="Mikhailova N."/>
            <person name="Chen A."/>
            <person name="Palaniappan K."/>
            <person name="Land M."/>
            <person name="Hauser L."/>
            <person name="Chang Y.J."/>
            <person name="Jeffries C.D."/>
            <person name="Detter J.C."/>
            <person name="Brettin T."/>
            <person name="Rohde M."/>
            <person name="Goker M."/>
            <person name="Bristow J."/>
            <person name="Markowitz V."/>
            <person name="Eisen J.A."/>
            <person name="Hugenholtz P."/>
            <person name="Kyrpides N.C."/>
            <person name="Klenk H.P."/>
        </authorList>
    </citation>
    <scope>NUCLEOTIDE SEQUENCE [LARGE SCALE GENOMIC DNA]</scope>
    <source>
        <strain evidence="5">DSM 14365 / CIP 107738 / JCM 11303 / AJ 13395 / SMP-2</strain>
    </source>
</reference>
<name>D0LW34_HALO1</name>